<gene>
    <name evidence="1" type="ORF">SAMN05421507_13718</name>
</gene>
<organism evidence="1 2">
    <name type="scientific">Lentzea jiangxiensis</name>
    <dbReference type="NCBI Taxonomy" id="641025"/>
    <lineage>
        <taxon>Bacteria</taxon>
        <taxon>Bacillati</taxon>
        <taxon>Actinomycetota</taxon>
        <taxon>Actinomycetes</taxon>
        <taxon>Pseudonocardiales</taxon>
        <taxon>Pseudonocardiaceae</taxon>
        <taxon>Lentzea</taxon>
    </lineage>
</organism>
<name>A0A1H0X688_9PSEU</name>
<dbReference type="AlphaFoldDB" id="A0A1H0X688"/>
<protein>
    <submittedName>
        <fullName evidence="1">Uncharacterized protein</fullName>
    </submittedName>
</protein>
<keyword evidence="2" id="KW-1185">Reference proteome</keyword>
<evidence type="ECO:0000313" key="1">
    <source>
        <dbReference type="EMBL" id="SDP98255.1"/>
    </source>
</evidence>
<dbReference type="Proteomes" id="UP000199691">
    <property type="component" value="Unassembled WGS sequence"/>
</dbReference>
<reference evidence="2" key="1">
    <citation type="submission" date="2016-10" db="EMBL/GenBank/DDBJ databases">
        <authorList>
            <person name="Varghese N."/>
            <person name="Submissions S."/>
        </authorList>
    </citation>
    <scope>NUCLEOTIDE SEQUENCE [LARGE SCALE GENOMIC DNA]</scope>
    <source>
        <strain evidence="2">CGMCC 4.6609</strain>
    </source>
</reference>
<dbReference type="EMBL" id="FNIX01000037">
    <property type="protein sequence ID" value="SDP98255.1"/>
    <property type="molecule type" value="Genomic_DNA"/>
</dbReference>
<evidence type="ECO:0000313" key="2">
    <source>
        <dbReference type="Proteomes" id="UP000199691"/>
    </source>
</evidence>
<dbReference type="RefSeq" id="WP_176960199.1">
    <property type="nucleotide sequence ID" value="NZ_FNIX01000037.1"/>
</dbReference>
<accession>A0A1H0X688</accession>
<proteinExistence type="predicted"/>
<sequence>MVAGWAWPVYLSLARGQKVAKRAEVRGAAVVPHLHHVLPGHAAGATD</sequence>